<organism evidence="2">
    <name type="scientific">Cacopsylla melanoneura</name>
    <dbReference type="NCBI Taxonomy" id="428564"/>
    <lineage>
        <taxon>Eukaryota</taxon>
        <taxon>Metazoa</taxon>
        <taxon>Ecdysozoa</taxon>
        <taxon>Arthropoda</taxon>
        <taxon>Hexapoda</taxon>
        <taxon>Insecta</taxon>
        <taxon>Pterygota</taxon>
        <taxon>Neoptera</taxon>
        <taxon>Paraneoptera</taxon>
        <taxon>Hemiptera</taxon>
        <taxon>Sternorrhyncha</taxon>
        <taxon>Psylloidea</taxon>
        <taxon>Psyllidae</taxon>
        <taxon>Psyllinae</taxon>
        <taxon>Cacopsylla</taxon>
    </lineage>
</organism>
<reference evidence="2" key="1">
    <citation type="submission" date="2021-05" db="EMBL/GenBank/DDBJ databases">
        <authorList>
            <person name="Alioto T."/>
            <person name="Alioto T."/>
            <person name="Gomez Garrido J."/>
        </authorList>
    </citation>
    <scope>NUCLEOTIDE SEQUENCE</scope>
</reference>
<proteinExistence type="predicted"/>
<dbReference type="EMBL" id="HBUF01369688">
    <property type="protein sequence ID" value="CAG6725504.1"/>
    <property type="molecule type" value="Transcribed_RNA"/>
</dbReference>
<keyword evidence="1" id="KW-1133">Transmembrane helix</keyword>
<protein>
    <submittedName>
        <fullName evidence="2">Uncharacterized protein</fullName>
    </submittedName>
</protein>
<dbReference type="AlphaFoldDB" id="A0A8D9DQ75"/>
<feature type="transmembrane region" description="Helical" evidence="1">
    <location>
        <begin position="114"/>
        <end position="136"/>
    </location>
</feature>
<keyword evidence="1" id="KW-0812">Transmembrane</keyword>
<keyword evidence="1" id="KW-0472">Membrane</keyword>
<name>A0A8D9DQ75_9HEMI</name>
<feature type="transmembrane region" description="Helical" evidence="1">
    <location>
        <begin position="85"/>
        <end position="102"/>
    </location>
</feature>
<evidence type="ECO:0000256" key="1">
    <source>
        <dbReference type="SAM" id="Phobius"/>
    </source>
</evidence>
<evidence type="ECO:0000313" key="2">
    <source>
        <dbReference type="EMBL" id="CAG6725504.1"/>
    </source>
</evidence>
<accession>A0A8D9DQ75</accession>
<sequence>MSGPMSLSLFISMVGGFLLSRGRRLFRISFIIIVERVIVHRPGHVFHHTRVGLRVDGSQSVVHGSHSVHSNGGAAQALRLGGDDAFFFCLFLCSVLLSFFLLRHSLHLQFLVSLLPCFFSSPDFLFFQLLLLFQFLELS</sequence>